<dbReference type="AlphaFoldDB" id="A8XU85"/>
<keyword evidence="3" id="KW-0472">Membrane</keyword>
<evidence type="ECO:0000256" key="2">
    <source>
        <dbReference type="SAM" id="MobiDB-lite"/>
    </source>
</evidence>
<gene>
    <name evidence="4 6" type="ORF">CBG18867</name>
    <name evidence="4" type="ORF">CBG_18867</name>
</gene>
<dbReference type="KEGG" id="cbr:CBG_18867"/>
<dbReference type="RefSeq" id="XP_002646455.1">
    <property type="nucleotide sequence ID" value="XM_002646409.1"/>
</dbReference>
<feature type="compositionally biased region" description="Basic and acidic residues" evidence="2">
    <location>
        <begin position="111"/>
        <end position="120"/>
    </location>
</feature>
<name>A8XU85_CAEBR</name>
<dbReference type="PANTHER" id="PTHR36937:SF4">
    <property type="entry name" value="SECRETED PROTEIN"/>
    <property type="match status" value="1"/>
</dbReference>
<keyword evidence="1" id="KW-0175">Coiled coil</keyword>
<reference evidence="4 5" key="1">
    <citation type="journal article" date="2003" name="PLoS Biol.">
        <title>The genome sequence of Caenorhabditis briggsae: a platform for comparative genomics.</title>
        <authorList>
            <person name="Stein L.D."/>
            <person name="Bao Z."/>
            <person name="Blasiar D."/>
            <person name="Blumenthal T."/>
            <person name="Brent M.R."/>
            <person name="Chen N."/>
            <person name="Chinwalla A."/>
            <person name="Clarke L."/>
            <person name="Clee C."/>
            <person name="Coghlan A."/>
            <person name="Coulson A."/>
            <person name="D'Eustachio P."/>
            <person name="Fitch D.H."/>
            <person name="Fulton L.A."/>
            <person name="Fulton R.E."/>
            <person name="Griffiths-Jones S."/>
            <person name="Harris T.W."/>
            <person name="Hillier L.W."/>
            <person name="Kamath R."/>
            <person name="Kuwabara P.E."/>
            <person name="Mardis E.R."/>
            <person name="Marra M.A."/>
            <person name="Miner T.L."/>
            <person name="Minx P."/>
            <person name="Mullikin J.C."/>
            <person name="Plumb R.W."/>
            <person name="Rogers J."/>
            <person name="Schein J.E."/>
            <person name="Sohrmann M."/>
            <person name="Spieth J."/>
            <person name="Stajich J.E."/>
            <person name="Wei C."/>
            <person name="Willey D."/>
            <person name="Wilson R.K."/>
            <person name="Durbin R."/>
            <person name="Waterston R.H."/>
        </authorList>
    </citation>
    <scope>NUCLEOTIDE SEQUENCE [LARGE SCALE GENOMIC DNA]</scope>
    <source>
        <strain evidence="4 5">AF16</strain>
    </source>
</reference>
<dbReference type="WormBase" id="CBG18867">
    <property type="protein sequence ID" value="CBP43105"/>
    <property type="gene ID" value="WBGene00038180"/>
</dbReference>
<organism evidence="4 5">
    <name type="scientific">Caenorhabditis briggsae</name>
    <dbReference type="NCBI Taxonomy" id="6238"/>
    <lineage>
        <taxon>Eukaryota</taxon>
        <taxon>Metazoa</taxon>
        <taxon>Ecdysozoa</taxon>
        <taxon>Nematoda</taxon>
        <taxon>Chromadorea</taxon>
        <taxon>Rhabditida</taxon>
        <taxon>Rhabditina</taxon>
        <taxon>Rhabditomorpha</taxon>
        <taxon>Rhabditoidea</taxon>
        <taxon>Rhabditidae</taxon>
        <taxon>Peloderinae</taxon>
        <taxon>Caenorhabditis</taxon>
    </lineage>
</organism>
<evidence type="ECO:0000256" key="1">
    <source>
        <dbReference type="SAM" id="Coils"/>
    </source>
</evidence>
<dbReference type="GeneID" id="8588452"/>
<evidence type="ECO:0000313" key="4">
    <source>
        <dbReference type="EMBL" id="CAP36210.1"/>
    </source>
</evidence>
<keyword evidence="5" id="KW-1185">Reference proteome</keyword>
<reference evidence="4 5" key="2">
    <citation type="journal article" date="2011" name="PLoS Genet.">
        <title>Caenorhabditis briggsae recombinant inbred line genotypes reveal inter-strain incompatibility and the evolution of recombination.</title>
        <authorList>
            <person name="Ross J.A."/>
            <person name="Koboldt D.C."/>
            <person name="Staisch J.E."/>
            <person name="Chamberlin H.M."/>
            <person name="Gupta B.P."/>
            <person name="Miller R.D."/>
            <person name="Baird S.E."/>
            <person name="Haag E.S."/>
        </authorList>
    </citation>
    <scope>NUCLEOTIDE SEQUENCE [LARGE SCALE GENOMIC DNA]</scope>
    <source>
        <strain evidence="4 5">AF16</strain>
    </source>
</reference>
<feature type="coiled-coil region" evidence="1">
    <location>
        <begin position="257"/>
        <end position="284"/>
    </location>
</feature>
<dbReference type="EMBL" id="HE601380">
    <property type="protein sequence ID" value="CAP36210.1"/>
    <property type="molecule type" value="Genomic_DNA"/>
</dbReference>
<accession>A8XU85</accession>
<keyword evidence="3" id="KW-0812">Transmembrane</keyword>
<dbReference type="HOGENOM" id="CLU_422263_0_0_1"/>
<dbReference type="InParanoid" id="A8XU85"/>
<sequence>MAPKGRHATPGGVFFFGNYILLLMTSRKRPFHAIDSLIFDEDEECGTSFKSGPDPYFIPTAMIEELSWLETTLVFTRMEYMAKYLEECVDEHIREQPAILQRQLESTTLDIHPERPTVPERRRRLSSPEVRRLFRENQIDRWTGKFAKERITTVEEQRKSRKRMHHWETGELLDIDHFAKDDDADIVKPPRKPECETREEAERMFEGLKPKLEWEMKRQVLQERRAHEEHEENYTKAVEKLEIWLARERLRPEDVTQEIYEKEMEDAMREIKEEEDRKAWLHAEEEERRARELLAQIHLDNDAIVDEYENPMFPGVDDMEERIDTVGNQFCLFLNSYAIFAPMGSSDMFDITWWDWIKTEEVLLKELKQGFSVRKANTFIDKLCSQKPEYCGSAREALMKACKEIPMSDDDCKQIVDPVMKNFCEKNSNKDSELRTVRTEKPCLSSLKKCWGGSRDVRNEFFEKRNPTSGIRNEKKHGIRNPDIYARLGDCYNKINSLVHGFCFLHEEFCGWITTTRPAEITTTTKAAPTTTSNNSMAIIIGCVIGGVVLLVVAVLIILKVGGHEKNNVLEIPFKDAPRGVELVRAMIEGAAPQPTEPRGQRERARPIAYIKARTTAVRRVTLSVVHRHGRMHTLATKKLRKISCPPPL</sequence>
<evidence type="ECO:0000256" key="3">
    <source>
        <dbReference type="SAM" id="Phobius"/>
    </source>
</evidence>
<dbReference type="CTD" id="8588452"/>
<protein>
    <submittedName>
        <fullName evidence="4">Protein CBG18867</fullName>
    </submittedName>
</protein>
<dbReference type="PANTHER" id="PTHR36937">
    <property type="entry name" value="PROTEIN CBG20935-RELATED"/>
    <property type="match status" value="1"/>
</dbReference>
<evidence type="ECO:0000313" key="6">
    <source>
        <dbReference type="WormBase" id="CBG18867"/>
    </source>
</evidence>
<feature type="transmembrane region" description="Helical" evidence="3">
    <location>
        <begin position="537"/>
        <end position="559"/>
    </location>
</feature>
<feature type="region of interest" description="Disordered" evidence="2">
    <location>
        <begin position="106"/>
        <end position="126"/>
    </location>
</feature>
<evidence type="ECO:0000313" key="5">
    <source>
        <dbReference type="Proteomes" id="UP000008549"/>
    </source>
</evidence>
<proteinExistence type="predicted"/>
<keyword evidence="3" id="KW-1133">Transmembrane helix</keyword>
<dbReference type="Proteomes" id="UP000008549">
    <property type="component" value="Unassembled WGS sequence"/>
</dbReference>